<dbReference type="NCBIfam" id="TIGR00585">
    <property type="entry name" value="mutl"/>
    <property type="match status" value="1"/>
</dbReference>
<dbReference type="PANTHER" id="PTHR10073">
    <property type="entry name" value="DNA MISMATCH REPAIR PROTEIN MLH, PMS, MUTL"/>
    <property type="match status" value="1"/>
</dbReference>
<dbReference type="SUPFAM" id="SSF55874">
    <property type="entry name" value="ATPase domain of HSP90 chaperone/DNA topoisomerase II/histidine kinase"/>
    <property type="match status" value="1"/>
</dbReference>
<evidence type="ECO:0000313" key="9">
    <source>
        <dbReference type="Proteomes" id="UP000245845"/>
    </source>
</evidence>
<dbReference type="GO" id="GO:0006298">
    <property type="term" value="P:mismatch repair"/>
    <property type="evidence" value="ECO:0007669"/>
    <property type="project" value="UniProtKB-UniRule"/>
</dbReference>
<gene>
    <name evidence="4" type="primary">mutL</name>
    <name evidence="8" type="ORF">A8806_103163</name>
</gene>
<dbReference type="Pfam" id="PF13589">
    <property type="entry name" value="HATPase_c_3"/>
    <property type="match status" value="1"/>
</dbReference>
<dbReference type="Gene3D" id="3.30.1370.100">
    <property type="entry name" value="MutL, C-terminal domain, regulatory subdomain"/>
    <property type="match status" value="1"/>
</dbReference>
<dbReference type="CDD" id="cd16926">
    <property type="entry name" value="HATPase_MutL-MLH-PMS-like"/>
    <property type="match status" value="1"/>
</dbReference>
<dbReference type="GO" id="GO:0030983">
    <property type="term" value="F:mismatched DNA binding"/>
    <property type="evidence" value="ECO:0007669"/>
    <property type="project" value="InterPro"/>
</dbReference>
<dbReference type="InterPro" id="IPR037198">
    <property type="entry name" value="MutL_C_sf"/>
</dbReference>
<feature type="compositionally biased region" description="Low complexity" evidence="5">
    <location>
        <begin position="472"/>
        <end position="481"/>
    </location>
</feature>
<keyword evidence="2 4" id="KW-0227">DNA damage</keyword>
<comment type="similarity">
    <text evidence="1 4">Belongs to the DNA mismatch repair MutL/HexB family.</text>
</comment>
<dbReference type="InterPro" id="IPR014790">
    <property type="entry name" value="MutL_C"/>
</dbReference>
<dbReference type="SUPFAM" id="SSF118116">
    <property type="entry name" value="DNA mismatch repair protein MutL"/>
    <property type="match status" value="1"/>
</dbReference>
<evidence type="ECO:0000259" key="7">
    <source>
        <dbReference type="SMART" id="SM01340"/>
    </source>
</evidence>
<feature type="compositionally biased region" description="Basic and acidic residues" evidence="5">
    <location>
        <begin position="416"/>
        <end position="439"/>
    </location>
</feature>
<dbReference type="HAMAP" id="MF_00149">
    <property type="entry name" value="DNA_mis_repair"/>
    <property type="match status" value="1"/>
</dbReference>
<proteinExistence type="inferred from homology"/>
<dbReference type="InterPro" id="IPR002099">
    <property type="entry name" value="MutL/Mlh/PMS"/>
</dbReference>
<dbReference type="PROSITE" id="PS00058">
    <property type="entry name" value="DNA_MISMATCH_REPAIR_1"/>
    <property type="match status" value="1"/>
</dbReference>
<evidence type="ECO:0000256" key="2">
    <source>
        <dbReference type="ARBA" id="ARBA00022763"/>
    </source>
</evidence>
<dbReference type="Pfam" id="PF01119">
    <property type="entry name" value="DNA_mis_repair"/>
    <property type="match status" value="1"/>
</dbReference>
<dbReference type="Pfam" id="PF08676">
    <property type="entry name" value="MutL_C"/>
    <property type="match status" value="1"/>
</dbReference>
<dbReference type="InterPro" id="IPR042121">
    <property type="entry name" value="MutL_C_regsub"/>
</dbReference>
<comment type="caution">
    <text evidence="8">The sequence shown here is derived from an EMBL/GenBank/DDBJ whole genome shotgun (WGS) entry which is preliminary data.</text>
</comment>
<dbReference type="GO" id="GO:0005524">
    <property type="term" value="F:ATP binding"/>
    <property type="evidence" value="ECO:0007669"/>
    <property type="project" value="InterPro"/>
</dbReference>
<dbReference type="InterPro" id="IPR014721">
    <property type="entry name" value="Ribsml_uS5_D2-typ_fold_subgr"/>
</dbReference>
<feature type="domain" description="DNA mismatch repair protein S5" evidence="7">
    <location>
        <begin position="209"/>
        <end position="327"/>
    </location>
</feature>
<feature type="domain" description="MutL C-terminal dimerisation" evidence="6">
    <location>
        <begin position="508"/>
        <end position="651"/>
    </location>
</feature>
<dbReference type="SMART" id="SM01340">
    <property type="entry name" value="DNA_mis_repair"/>
    <property type="match status" value="1"/>
</dbReference>
<name>A0A2Y9BBR2_9FIRM</name>
<feature type="compositionally biased region" description="Basic and acidic residues" evidence="5">
    <location>
        <begin position="457"/>
        <end position="471"/>
    </location>
</feature>
<organism evidence="8 9">
    <name type="scientific">Faecalicatena orotica</name>
    <dbReference type="NCBI Taxonomy" id="1544"/>
    <lineage>
        <taxon>Bacteria</taxon>
        <taxon>Bacillati</taxon>
        <taxon>Bacillota</taxon>
        <taxon>Clostridia</taxon>
        <taxon>Lachnospirales</taxon>
        <taxon>Lachnospiraceae</taxon>
        <taxon>Faecalicatena</taxon>
    </lineage>
</organism>
<keyword evidence="3 4" id="KW-0234">DNA repair</keyword>
<dbReference type="Gene3D" id="3.30.230.10">
    <property type="match status" value="1"/>
</dbReference>
<dbReference type="InterPro" id="IPR014762">
    <property type="entry name" value="DNA_mismatch_repair_CS"/>
</dbReference>
<accession>A0A2Y9BBR2</accession>
<dbReference type="GO" id="GO:0140664">
    <property type="term" value="F:ATP-dependent DNA damage sensor activity"/>
    <property type="evidence" value="ECO:0007669"/>
    <property type="project" value="InterPro"/>
</dbReference>
<dbReference type="InterPro" id="IPR042120">
    <property type="entry name" value="MutL_C_dimsub"/>
</dbReference>
<evidence type="ECO:0000256" key="3">
    <source>
        <dbReference type="ARBA" id="ARBA00023204"/>
    </source>
</evidence>
<dbReference type="GO" id="GO:0016887">
    <property type="term" value="F:ATP hydrolysis activity"/>
    <property type="evidence" value="ECO:0007669"/>
    <property type="project" value="InterPro"/>
</dbReference>
<dbReference type="Proteomes" id="UP000245845">
    <property type="component" value="Unassembled WGS sequence"/>
</dbReference>
<feature type="region of interest" description="Disordered" evidence="5">
    <location>
        <begin position="402"/>
        <end position="488"/>
    </location>
</feature>
<keyword evidence="9" id="KW-1185">Reference proteome</keyword>
<reference evidence="8 9" key="1">
    <citation type="submission" date="2018-05" db="EMBL/GenBank/DDBJ databases">
        <title>The Hungate 1000. A catalogue of reference genomes from the rumen microbiome.</title>
        <authorList>
            <person name="Kelly W."/>
        </authorList>
    </citation>
    <scope>NUCLEOTIDE SEQUENCE [LARGE SCALE GENOMIC DNA]</scope>
    <source>
        <strain evidence="8 9">NLAE-zl-C242</strain>
    </source>
</reference>
<dbReference type="Gene3D" id="3.30.565.10">
    <property type="entry name" value="Histidine kinase-like ATPase, C-terminal domain"/>
    <property type="match status" value="1"/>
</dbReference>
<dbReference type="InterPro" id="IPR020667">
    <property type="entry name" value="DNA_mismatch_repair_MutL"/>
</dbReference>
<comment type="function">
    <text evidence="4">This protein is involved in the repair of mismatches in DNA. It is required for dam-dependent methyl-directed DNA mismatch repair. May act as a 'molecular matchmaker', a protein that promotes the formation of a stable complex between two or more DNA-binding proteins in an ATP-dependent manner without itself being part of a final effector complex.</text>
</comment>
<dbReference type="InterPro" id="IPR038973">
    <property type="entry name" value="MutL/Mlh/Pms-like"/>
</dbReference>
<feature type="region of interest" description="Disordered" evidence="5">
    <location>
        <begin position="341"/>
        <end position="385"/>
    </location>
</feature>
<dbReference type="CDD" id="cd00782">
    <property type="entry name" value="MutL_Trans"/>
    <property type="match status" value="1"/>
</dbReference>
<evidence type="ECO:0000259" key="6">
    <source>
        <dbReference type="SMART" id="SM00853"/>
    </source>
</evidence>
<dbReference type="InterPro" id="IPR020568">
    <property type="entry name" value="Ribosomal_Su5_D2-typ_SF"/>
</dbReference>
<dbReference type="InterPro" id="IPR013507">
    <property type="entry name" value="DNA_mismatch_S5_2-like"/>
</dbReference>
<dbReference type="OrthoDB" id="9763467at2"/>
<evidence type="ECO:0000256" key="5">
    <source>
        <dbReference type="SAM" id="MobiDB-lite"/>
    </source>
</evidence>
<dbReference type="Gene3D" id="3.30.1540.20">
    <property type="entry name" value="MutL, C-terminal domain, dimerisation subdomain"/>
    <property type="match status" value="1"/>
</dbReference>
<evidence type="ECO:0000256" key="1">
    <source>
        <dbReference type="ARBA" id="ARBA00006082"/>
    </source>
</evidence>
<dbReference type="EMBL" id="QGDL01000003">
    <property type="protein sequence ID" value="PWJ30759.1"/>
    <property type="molecule type" value="Genomic_DNA"/>
</dbReference>
<evidence type="ECO:0000313" key="8">
    <source>
        <dbReference type="EMBL" id="PWJ30759.1"/>
    </source>
</evidence>
<dbReference type="AlphaFoldDB" id="A0A2Y9BBR2"/>
<dbReference type="InterPro" id="IPR036890">
    <property type="entry name" value="HATPase_C_sf"/>
</dbReference>
<dbReference type="GO" id="GO:0032300">
    <property type="term" value="C:mismatch repair complex"/>
    <property type="evidence" value="ECO:0007669"/>
    <property type="project" value="InterPro"/>
</dbReference>
<dbReference type="PANTHER" id="PTHR10073:SF12">
    <property type="entry name" value="DNA MISMATCH REPAIR PROTEIN MLH1"/>
    <property type="match status" value="1"/>
</dbReference>
<dbReference type="SMART" id="SM00853">
    <property type="entry name" value="MutL_C"/>
    <property type="match status" value="1"/>
</dbReference>
<dbReference type="SUPFAM" id="SSF54211">
    <property type="entry name" value="Ribosomal protein S5 domain 2-like"/>
    <property type="match status" value="1"/>
</dbReference>
<protein>
    <recommendedName>
        <fullName evidence="4">DNA mismatch repair protein MutL</fullName>
    </recommendedName>
</protein>
<evidence type="ECO:0000256" key="4">
    <source>
        <dbReference type="HAMAP-Rule" id="MF_00149"/>
    </source>
</evidence>
<dbReference type="RefSeq" id="WP_109730393.1">
    <property type="nucleotide sequence ID" value="NZ_BAAACK010000004.1"/>
</dbReference>
<sequence>MPHIQVLDQITIDKIAAGEVIERPASIVKELVENAIDAKAAAVVVEIQEGGISFIRITDNGSGIPREDVPNAFLRHSTSKIRSVDDLTHVASLGFRGEALSSIAAVTKTELITKTREETFGTRYIIEGGQELSLEDTGAPDGTTFLIRQLFYNVPARRKFLKTAMTEAGHIQDLLMRLALSHPEVSFQFINNGQEKLRTAGNGRLKDVIYSIYGREVAASLIEMDYEKGGLHMKGFLGKPLISRGNRNFENFFINGRYIKSAMISKAVEDAYRDFVMQHKFPFVVLHFEIDGEDIDVNVHPTKMELRFQKQQEVYNTVYEGVHRTLLEPELIPVVDVPEPKKAVQPPEQDSPFLLKPKARPSAEAGAAGLSSPVQKAAPLPETKDEDYFLRKMKERVLSYHNRTSSAEIKAPGQIHRAEEQEDRIRVAAESRREKENNPETKSIPETNRICETGNYHIEEQKSTGEQKAPEPETAAPPAGESLPGSGKQMNLFEEKLLRRDIRAEYKLIGQVFDTYWLVEFHDSLYIIDQHAAHERVLYERTLREMKNREFTSQYLSPPIILSLSMQETELLKEHMDRFRRIGFEIEPFGGEEYAVRAVPDNLFSIAKKELLMEMLDSLADGVTTTMTPELIDEKVASMSCKAAVKGNNRLSTMEVDSLIGELLGLENPYHCPHGRPTIISMTKRELEKKFKRIV</sequence>
<dbReference type="FunFam" id="3.30.565.10:FF:000003">
    <property type="entry name" value="DNA mismatch repair endonuclease MutL"/>
    <property type="match status" value="1"/>
</dbReference>